<proteinExistence type="predicted"/>
<dbReference type="EMBL" id="AP025732">
    <property type="protein sequence ID" value="BDI19314.1"/>
    <property type="molecule type" value="Genomic_DNA"/>
</dbReference>
<name>A0ABM7Z806_NOSCO</name>
<dbReference type="Pfam" id="PF00069">
    <property type="entry name" value="Pkinase"/>
    <property type="match status" value="1"/>
</dbReference>
<accession>A0ABM7Z806</accession>
<evidence type="ECO:0000313" key="2">
    <source>
        <dbReference type="EMBL" id="BDI19314.1"/>
    </source>
</evidence>
<protein>
    <recommendedName>
        <fullName evidence="1">Protein kinase domain-containing protein</fullName>
    </recommendedName>
</protein>
<reference evidence="2" key="1">
    <citation type="submission" date="2022-04" db="EMBL/GenBank/DDBJ databases">
        <title>Complete genome sequence of a cyanobacterium, Nostoc sp. SO-36, isolated in Antarctica.</title>
        <authorList>
            <person name="Kanesaki Y."/>
            <person name="Effendi D."/>
            <person name="Sakamoto T."/>
            <person name="Ohtani S."/>
            <person name="Awai K."/>
        </authorList>
    </citation>
    <scope>NUCLEOTIDE SEQUENCE</scope>
    <source>
        <strain evidence="2">SO-36</strain>
    </source>
</reference>
<dbReference type="Gene3D" id="1.10.510.10">
    <property type="entry name" value="Transferase(Phosphotransferase) domain 1"/>
    <property type="match status" value="1"/>
</dbReference>
<keyword evidence="3" id="KW-1185">Reference proteome</keyword>
<dbReference type="InterPro" id="IPR000719">
    <property type="entry name" value="Prot_kinase_dom"/>
</dbReference>
<gene>
    <name evidence="2" type="ORF">ANSO36C_51160</name>
</gene>
<evidence type="ECO:0000259" key="1">
    <source>
        <dbReference type="PROSITE" id="PS50011"/>
    </source>
</evidence>
<sequence length="171" mass="19408">MITLPGIVIQDKIYESSNSLVYRGIRDDGVGIIVKMLKLDYPSPQELTRYRQEYKITRSLNLEGVVKAYSQQDYQRTLVILLEDFGGESLEQWMHNRPDIFCPMPLSQFLSLAIALTDILGKIHAANVIHKDINPGNIVLNLDTGVVKKLLTLELPPNLTARIRLSKVLMF</sequence>
<dbReference type="Proteomes" id="UP001055453">
    <property type="component" value="Chromosome"/>
</dbReference>
<dbReference type="PROSITE" id="PS50011">
    <property type="entry name" value="PROTEIN_KINASE_DOM"/>
    <property type="match status" value="1"/>
</dbReference>
<feature type="domain" description="Protein kinase" evidence="1">
    <location>
        <begin position="7"/>
        <end position="171"/>
    </location>
</feature>
<organism evidence="2 3">
    <name type="scientific">Nostoc cf. commune SO-36</name>
    <dbReference type="NCBI Taxonomy" id="449208"/>
    <lineage>
        <taxon>Bacteria</taxon>
        <taxon>Bacillati</taxon>
        <taxon>Cyanobacteriota</taxon>
        <taxon>Cyanophyceae</taxon>
        <taxon>Nostocales</taxon>
        <taxon>Nostocaceae</taxon>
        <taxon>Nostoc</taxon>
    </lineage>
</organism>
<dbReference type="SUPFAM" id="SSF56112">
    <property type="entry name" value="Protein kinase-like (PK-like)"/>
    <property type="match status" value="1"/>
</dbReference>
<dbReference type="InterPro" id="IPR011009">
    <property type="entry name" value="Kinase-like_dom_sf"/>
</dbReference>
<evidence type="ECO:0000313" key="3">
    <source>
        <dbReference type="Proteomes" id="UP001055453"/>
    </source>
</evidence>